<dbReference type="RefSeq" id="WP_379758106.1">
    <property type="nucleotide sequence ID" value="NZ_JBHSYB010000028.1"/>
</dbReference>
<comment type="caution">
    <text evidence="2">The sequence shown here is derived from an EMBL/GenBank/DDBJ whole genome shotgun (WGS) entry which is preliminary data.</text>
</comment>
<accession>A0ABW3J4S3</accession>
<evidence type="ECO:0000313" key="3">
    <source>
        <dbReference type="Proteomes" id="UP001597051"/>
    </source>
</evidence>
<dbReference type="PANTHER" id="PTHR12121:SF36">
    <property type="entry name" value="ENDONUCLEASE_EXONUCLEASE_PHOSPHATASE DOMAIN-CONTAINING PROTEIN"/>
    <property type="match status" value="1"/>
</dbReference>
<evidence type="ECO:0000259" key="1">
    <source>
        <dbReference type="Pfam" id="PF03372"/>
    </source>
</evidence>
<reference evidence="3" key="1">
    <citation type="journal article" date="2019" name="Int. J. Syst. Evol. Microbiol.">
        <title>The Global Catalogue of Microorganisms (GCM) 10K type strain sequencing project: providing services to taxonomists for standard genome sequencing and annotation.</title>
        <authorList>
            <consortium name="The Broad Institute Genomics Platform"/>
            <consortium name="The Broad Institute Genome Sequencing Center for Infectious Disease"/>
            <person name="Wu L."/>
            <person name="Ma J."/>
        </authorList>
    </citation>
    <scope>NUCLEOTIDE SEQUENCE [LARGE SCALE GENOMIC DNA]</scope>
    <source>
        <strain evidence="3">CECT 7649</strain>
    </source>
</reference>
<keyword evidence="2" id="KW-0255">Endonuclease</keyword>
<dbReference type="Gene3D" id="3.60.10.10">
    <property type="entry name" value="Endonuclease/exonuclease/phosphatase"/>
    <property type="match status" value="1"/>
</dbReference>
<keyword evidence="2" id="KW-0378">Hydrolase</keyword>
<dbReference type="Pfam" id="PF03372">
    <property type="entry name" value="Exo_endo_phos"/>
    <property type="match status" value="1"/>
</dbReference>
<organism evidence="2 3">
    <name type="scientific">Flavobacterium myungsuense</name>
    <dbReference type="NCBI Taxonomy" id="651823"/>
    <lineage>
        <taxon>Bacteria</taxon>
        <taxon>Pseudomonadati</taxon>
        <taxon>Bacteroidota</taxon>
        <taxon>Flavobacteriia</taxon>
        <taxon>Flavobacteriales</taxon>
        <taxon>Flavobacteriaceae</taxon>
        <taxon>Flavobacterium</taxon>
    </lineage>
</organism>
<feature type="domain" description="Endonuclease/exonuclease/phosphatase" evidence="1">
    <location>
        <begin position="1"/>
        <end position="245"/>
    </location>
</feature>
<dbReference type="EMBL" id="JBHTIZ010000045">
    <property type="protein sequence ID" value="MFD0985294.1"/>
    <property type="molecule type" value="Genomic_DNA"/>
</dbReference>
<dbReference type="InterPro" id="IPR050410">
    <property type="entry name" value="CCR4/nocturin_mRNA_transcr"/>
</dbReference>
<dbReference type="GO" id="GO:0004519">
    <property type="term" value="F:endonuclease activity"/>
    <property type="evidence" value="ECO:0007669"/>
    <property type="project" value="UniProtKB-KW"/>
</dbReference>
<dbReference type="CDD" id="cd09083">
    <property type="entry name" value="EEP-1"/>
    <property type="match status" value="1"/>
</dbReference>
<dbReference type="PANTHER" id="PTHR12121">
    <property type="entry name" value="CARBON CATABOLITE REPRESSOR PROTEIN 4"/>
    <property type="match status" value="1"/>
</dbReference>
<name>A0ABW3J4S3_9FLAO</name>
<dbReference type="SUPFAM" id="SSF56219">
    <property type="entry name" value="DNase I-like"/>
    <property type="match status" value="1"/>
</dbReference>
<protein>
    <submittedName>
        <fullName evidence="2">Endonuclease/exonuclease/phosphatase family protein</fullName>
    </submittedName>
</protein>
<dbReference type="Proteomes" id="UP001597051">
    <property type="component" value="Unassembled WGS sequence"/>
</dbReference>
<gene>
    <name evidence="2" type="ORF">ACFQ0S_12505</name>
</gene>
<dbReference type="InterPro" id="IPR036691">
    <property type="entry name" value="Endo/exonu/phosph_ase_sf"/>
</dbReference>
<sequence length="254" mass="29941">MSYNIRYGSANDGENNWDSRKEKVVDLLNYYEASFIGLQEVQKFQLDFILQNLTHYSFIGLPRDNNDSAEYSCILYNNNQYKLLEQKTLWLSQTPMIISKGWDAAFCRIITYGLFRDINTKKEFWIANTHFDHQGRTARIESAKMIIQLKDNLKKIKEIPFILTGDFNATPEEESIEILKSNLNEGYSTSERKPYGGNSTWNAFDFKKIPDRQIDFIFYDKKSKIKVKKFITIDDFYQFKYPSDHLPIMATFIK</sequence>
<proteinExistence type="predicted"/>
<dbReference type="InterPro" id="IPR005135">
    <property type="entry name" value="Endo/exonuclease/phosphatase"/>
</dbReference>
<keyword evidence="2" id="KW-0540">Nuclease</keyword>
<evidence type="ECO:0000313" key="2">
    <source>
        <dbReference type="EMBL" id="MFD0985294.1"/>
    </source>
</evidence>
<keyword evidence="3" id="KW-1185">Reference proteome</keyword>